<dbReference type="InterPro" id="IPR013563">
    <property type="entry name" value="Oligopep_ABC_C"/>
</dbReference>
<keyword evidence="2" id="KW-0813">Transport</keyword>
<dbReference type="InterPro" id="IPR017871">
    <property type="entry name" value="ABC_transporter-like_CS"/>
</dbReference>
<reference evidence="14 15" key="1">
    <citation type="submission" date="2014-12" db="EMBL/GenBank/DDBJ databases">
        <title>Genome sequence of Methanobrevibacter arboriphilicus DH1, DSM1125.</title>
        <authorList>
            <person name="Poehlein A."/>
            <person name="Thauer R.K."/>
            <person name="Seedorf H."/>
            <person name="Daniel R."/>
        </authorList>
    </citation>
    <scope>NUCLEOTIDE SEQUENCE [LARGE SCALE GENOMIC DNA]</scope>
    <source>
        <strain evidence="14 15">DH1</strain>
    </source>
</reference>
<organism evidence="14 15">
    <name type="scientific">Methanobrevibacter arboriphilus JCM 13429 = DSM 1125</name>
    <dbReference type="NCBI Taxonomy" id="1300164"/>
    <lineage>
        <taxon>Archaea</taxon>
        <taxon>Methanobacteriati</taxon>
        <taxon>Methanobacteriota</taxon>
        <taxon>Methanomada group</taxon>
        <taxon>Methanobacteria</taxon>
        <taxon>Methanobacteriales</taxon>
        <taxon>Methanobacteriaceae</taxon>
        <taxon>Methanobrevibacter</taxon>
    </lineage>
</organism>
<evidence type="ECO:0000256" key="7">
    <source>
        <dbReference type="ARBA" id="ARBA00023065"/>
    </source>
</evidence>
<evidence type="ECO:0000256" key="9">
    <source>
        <dbReference type="ARBA" id="ARBA00038669"/>
    </source>
</evidence>
<dbReference type="InterPro" id="IPR003593">
    <property type="entry name" value="AAA+_ATPase"/>
</dbReference>
<evidence type="ECO:0000313" key="15">
    <source>
        <dbReference type="Proteomes" id="UP000191661"/>
    </source>
</evidence>
<dbReference type="NCBIfam" id="TIGR01727">
    <property type="entry name" value="oligo_HPY"/>
    <property type="match status" value="1"/>
</dbReference>
<evidence type="ECO:0000259" key="13">
    <source>
        <dbReference type="PROSITE" id="PS50893"/>
    </source>
</evidence>
<proteinExistence type="predicted"/>
<dbReference type="Gene3D" id="3.40.50.300">
    <property type="entry name" value="P-loop containing nucleotide triphosphate hydrolases"/>
    <property type="match status" value="1"/>
</dbReference>
<evidence type="ECO:0000256" key="1">
    <source>
        <dbReference type="ARBA" id="ARBA00004202"/>
    </source>
</evidence>
<dbReference type="InterPro" id="IPR027417">
    <property type="entry name" value="P-loop_NTPase"/>
</dbReference>
<keyword evidence="7" id="KW-0406">Ion transport</keyword>
<dbReference type="InterPro" id="IPR050388">
    <property type="entry name" value="ABC_Ni/Peptide_Import"/>
</dbReference>
<gene>
    <name evidence="14" type="ORF">MBBAR_25c00120</name>
</gene>
<keyword evidence="3" id="KW-1003">Cell membrane</keyword>
<dbReference type="PROSITE" id="PS00211">
    <property type="entry name" value="ABC_TRANSPORTER_1"/>
    <property type="match status" value="1"/>
</dbReference>
<evidence type="ECO:0000256" key="3">
    <source>
        <dbReference type="ARBA" id="ARBA00022475"/>
    </source>
</evidence>
<evidence type="ECO:0000256" key="10">
    <source>
        <dbReference type="ARBA" id="ARBA00039098"/>
    </source>
</evidence>
<sequence>MLDIKNGTIDKSNEASDDKEILSDTDILNDADILSDTDMLNDAGILNDADISNNNISNDMNENSEKSEELLSVSNISISFLQYTRGLRQNLLKVISDLTLDISTGEIVAILGSSGSGKSLLAHAILGILPKNATLTGEMSFKGEKLDQNLKEKVRGSEIALIPQSVNYLDPLMKVSDQVIGETVDEEDKKTKKIHQRKVFEEYGLGEEVDDLYPFQLSGGMARRVLVSTALIQNPDLVIADEPTPGLDDKAIEETLNYLKQMANDGKGVLLITHDINAALNVADKIVIFYSGYVIEIVNAKDFSGNGENLVHPYTRALYKALPQNGFHLYEGHQPIHGEIPEGCVYYDRCDHPTDCCKTLNPELQDIQGKKVRCHRGHRKYSR</sequence>
<evidence type="ECO:0000256" key="12">
    <source>
        <dbReference type="ARBA" id="ARBA00048610"/>
    </source>
</evidence>
<dbReference type="Proteomes" id="UP000191661">
    <property type="component" value="Unassembled WGS sequence"/>
</dbReference>
<name>A0A1V6N0I9_METAZ</name>
<keyword evidence="4" id="KW-0547">Nucleotide-binding</keyword>
<dbReference type="GO" id="GO:0015833">
    <property type="term" value="P:peptide transport"/>
    <property type="evidence" value="ECO:0007669"/>
    <property type="project" value="InterPro"/>
</dbReference>
<evidence type="ECO:0000256" key="4">
    <source>
        <dbReference type="ARBA" id="ARBA00022741"/>
    </source>
</evidence>
<dbReference type="PANTHER" id="PTHR43297">
    <property type="entry name" value="OLIGOPEPTIDE TRANSPORT ATP-BINDING PROTEIN APPD"/>
    <property type="match status" value="1"/>
</dbReference>
<dbReference type="EMBL" id="JXMW01000025">
    <property type="protein sequence ID" value="OQD58199.1"/>
    <property type="molecule type" value="Genomic_DNA"/>
</dbReference>
<dbReference type="InterPro" id="IPR003439">
    <property type="entry name" value="ABC_transporter-like_ATP-bd"/>
</dbReference>
<dbReference type="EC" id="7.2.2.11" evidence="10"/>
<dbReference type="PROSITE" id="PS50893">
    <property type="entry name" value="ABC_TRANSPORTER_2"/>
    <property type="match status" value="1"/>
</dbReference>
<feature type="domain" description="ABC transporter" evidence="13">
    <location>
        <begin position="71"/>
        <end position="316"/>
    </location>
</feature>
<comment type="subcellular location">
    <subcellularLocation>
        <location evidence="1">Cell membrane</location>
        <topology evidence="1">Peripheral membrane protein</topology>
    </subcellularLocation>
</comment>
<dbReference type="Pfam" id="PF00005">
    <property type="entry name" value="ABC_tran"/>
    <property type="match status" value="1"/>
</dbReference>
<keyword evidence="8" id="KW-0472">Membrane</keyword>
<dbReference type="AlphaFoldDB" id="A0A1V6N0I9"/>
<accession>A0A1V6N0I9</accession>
<comment type="subunit">
    <text evidence="9">The complex is composed of two ATP-binding proteins (NikD and NikE), two transmembrane proteins (NikB and NikC) and a solute-binding protein (NikA).</text>
</comment>
<keyword evidence="5" id="KW-0067">ATP-binding</keyword>
<dbReference type="SUPFAM" id="SSF52540">
    <property type="entry name" value="P-loop containing nucleoside triphosphate hydrolases"/>
    <property type="match status" value="1"/>
</dbReference>
<keyword evidence="15" id="KW-1185">Reference proteome</keyword>
<protein>
    <recommendedName>
        <fullName evidence="11">Nickel import system ATP-binding protein NikD</fullName>
        <ecNumber evidence="10">7.2.2.11</ecNumber>
    </recommendedName>
</protein>
<dbReference type="GO" id="GO:0016887">
    <property type="term" value="F:ATP hydrolysis activity"/>
    <property type="evidence" value="ECO:0007669"/>
    <property type="project" value="InterPro"/>
</dbReference>
<keyword evidence="6" id="KW-1278">Translocase</keyword>
<evidence type="ECO:0000256" key="8">
    <source>
        <dbReference type="ARBA" id="ARBA00023136"/>
    </source>
</evidence>
<dbReference type="GO" id="GO:0015413">
    <property type="term" value="F:ABC-type nickel transporter activity"/>
    <property type="evidence" value="ECO:0007669"/>
    <property type="project" value="UniProtKB-EC"/>
</dbReference>
<evidence type="ECO:0000256" key="6">
    <source>
        <dbReference type="ARBA" id="ARBA00022967"/>
    </source>
</evidence>
<dbReference type="SMART" id="SM00382">
    <property type="entry name" value="AAA"/>
    <property type="match status" value="1"/>
</dbReference>
<dbReference type="PANTHER" id="PTHR43297:SF13">
    <property type="entry name" value="NICKEL ABC TRANSPORTER, ATP-BINDING PROTEIN"/>
    <property type="match status" value="1"/>
</dbReference>
<dbReference type="GO" id="GO:0005524">
    <property type="term" value="F:ATP binding"/>
    <property type="evidence" value="ECO:0007669"/>
    <property type="project" value="UniProtKB-KW"/>
</dbReference>
<comment type="caution">
    <text evidence="14">The sequence shown here is derived from an EMBL/GenBank/DDBJ whole genome shotgun (WGS) entry which is preliminary data.</text>
</comment>
<evidence type="ECO:0000313" key="14">
    <source>
        <dbReference type="EMBL" id="OQD58199.1"/>
    </source>
</evidence>
<dbReference type="Pfam" id="PF08352">
    <property type="entry name" value="oligo_HPY"/>
    <property type="match status" value="1"/>
</dbReference>
<comment type="catalytic activity">
    <reaction evidence="12">
        <text>Ni(2+)(out) + ATP + H2O = Ni(2+)(in) + ADP + phosphate + H(+)</text>
        <dbReference type="Rhea" id="RHEA:15557"/>
        <dbReference type="ChEBI" id="CHEBI:15377"/>
        <dbReference type="ChEBI" id="CHEBI:15378"/>
        <dbReference type="ChEBI" id="CHEBI:30616"/>
        <dbReference type="ChEBI" id="CHEBI:43474"/>
        <dbReference type="ChEBI" id="CHEBI:49786"/>
        <dbReference type="ChEBI" id="CHEBI:456216"/>
        <dbReference type="EC" id="7.2.2.11"/>
    </reaction>
    <physiologicalReaction direction="left-to-right" evidence="12">
        <dbReference type="Rhea" id="RHEA:15558"/>
    </physiologicalReaction>
</comment>
<dbReference type="GO" id="GO:0005886">
    <property type="term" value="C:plasma membrane"/>
    <property type="evidence" value="ECO:0007669"/>
    <property type="project" value="UniProtKB-SubCell"/>
</dbReference>
<evidence type="ECO:0000256" key="11">
    <source>
        <dbReference type="ARBA" id="ARBA00044143"/>
    </source>
</evidence>
<evidence type="ECO:0000256" key="5">
    <source>
        <dbReference type="ARBA" id="ARBA00022840"/>
    </source>
</evidence>
<evidence type="ECO:0000256" key="2">
    <source>
        <dbReference type="ARBA" id="ARBA00022448"/>
    </source>
</evidence>